<dbReference type="RefSeq" id="WP_237978891.1">
    <property type="nucleotide sequence ID" value="NZ_JAKNCT010000007.1"/>
</dbReference>
<keyword evidence="2" id="KW-0092">Biotin</keyword>
<name>A0ABS9MRD7_9BURK</name>
<dbReference type="EC" id="6.3.4.15" evidence="3"/>
<dbReference type="Gene3D" id="3.30.930.10">
    <property type="entry name" value="Bira Bifunctional Protein, Domain 2"/>
    <property type="match status" value="1"/>
</dbReference>
<dbReference type="PANTHER" id="PTHR12835:SF5">
    <property type="entry name" value="BIOTIN--PROTEIN LIGASE"/>
    <property type="match status" value="1"/>
</dbReference>
<gene>
    <name evidence="6" type="ORF">MAF45_07045</name>
</gene>
<keyword evidence="7" id="KW-1185">Reference proteome</keyword>
<evidence type="ECO:0000256" key="3">
    <source>
        <dbReference type="ARBA" id="ARBA00024227"/>
    </source>
</evidence>
<dbReference type="GO" id="GO:0004077">
    <property type="term" value="F:biotin--[biotin carboxyl-carrier protein] ligase activity"/>
    <property type="evidence" value="ECO:0007669"/>
    <property type="project" value="UniProtKB-EC"/>
</dbReference>
<evidence type="ECO:0000313" key="7">
    <source>
        <dbReference type="Proteomes" id="UP001297600"/>
    </source>
</evidence>
<dbReference type="EMBL" id="JAKNCT010000007">
    <property type="protein sequence ID" value="MCG5031198.1"/>
    <property type="molecule type" value="Genomic_DNA"/>
</dbReference>
<dbReference type="InterPro" id="IPR003142">
    <property type="entry name" value="BPL_C"/>
</dbReference>
<protein>
    <recommendedName>
        <fullName evidence="3">biotin--[biotin carboxyl-carrier protein] ligase</fullName>
        <ecNumber evidence="3">6.3.4.15</ecNumber>
    </recommendedName>
</protein>
<accession>A0ABS9MRD7</accession>
<dbReference type="InterPro" id="IPR045864">
    <property type="entry name" value="aa-tRNA-synth_II/BPL/LPL"/>
</dbReference>
<dbReference type="SUPFAM" id="SSF55681">
    <property type="entry name" value="Class II aaRS and biotin synthetases"/>
    <property type="match status" value="1"/>
</dbReference>
<dbReference type="NCBIfam" id="TIGR00121">
    <property type="entry name" value="birA_ligase"/>
    <property type="match status" value="1"/>
</dbReference>
<evidence type="ECO:0000259" key="5">
    <source>
        <dbReference type="PROSITE" id="PS51733"/>
    </source>
</evidence>
<evidence type="ECO:0000256" key="4">
    <source>
        <dbReference type="ARBA" id="ARBA00047846"/>
    </source>
</evidence>
<evidence type="ECO:0000313" key="6">
    <source>
        <dbReference type="EMBL" id="MCG5031198.1"/>
    </source>
</evidence>
<evidence type="ECO:0000256" key="2">
    <source>
        <dbReference type="ARBA" id="ARBA00023267"/>
    </source>
</evidence>
<dbReference type="Pfam" id="PF03099">
    <property type="entry name" value="BPL_LplA_LipB"/>
    <property type="match status" value="1"/>
</dbReference>
<dbReference type="Pfam" id="PF02237">
    <property type="entry name" value="BPL_C"/>
    <property type="match status" value="1"/>
</dbReference>
<keyword evidence="1 6" id="KW-0436">Ligase</keyword>
<reference evidence="6 7" key="1">
    <citation type="submission" date="2022-02" db="EMBL/GenBank/DDBJ databases">
        <title>Mesosutterella porci, a novel member of the family Sutterellaceae from pig feces.</title>
        <authorList>
            <person name="Wylensek D."/>
            <person name="Clavel T."/>
        </authorList>
    </citation>
    <scope>NUCLEOTIDE SEQUENCE [LARGE SCALE GENOMIC DNA]</scope>
    <source>
        <strain evidence="7">oilRF-744-wt-GAM-9</strain>
    </source>
</reference>
<sequence length="270" mass="29224">MTGSNAETRFINAPAVADSLASQGWSIVVSPVEVTASTNTDLINYFEHTRARTMILRVAHHQTAGRGTHGRAWNDASESLLFSLGLPSLPAAKMAPVPVLVGFAIAEEFQKLNVPVSVKWPNDLWLTTGKMGGILCEMAAGPSIVIGVGINLDLHQHPQCKADMSAAAALSSIHPLEDVVESRTFWLLRAVSAILKSVGEYMRKSSLPDWSRWKKFDFLVGKRISVDNNAGQVETGLYSGIDAQGALCLRDEKGVLRRFISGTVRILEAS</sequence>
<proteinExistence type="predicted"/>
<dbReference type="Proteomes" id="UP001297600">
    <property type="component" value="Unassembled WGS sequence"/>
</dbReference>
<dbReference type="PANTHER" id="PTHR12835">
    <property type="entry name" value="BIOTIN PROTEIN LIGASE"/>
    <property type="match status" value="1"/>
</dbReference>
<comment type="catalytic activity">
    <reaction evidence="4">
        <text>biotin + L-lysyl-[protein] + ATP = N(6)-biotinyl-L-lysyl-[protein] + AMP + diphosphate + H(+)</text>
        <dbReference type="Rhea" id="RHEA:11756"/>
        <dbReference type="Rhea" id="RHEA-COMP:9752"/>
        <dbReference type="Rhea" id="RHEA-COMP:10505"/>
        <dbReference type="ChEBI" id="CHEBI:15378"/>
        <dbReference type="ChEBI" id="CHEBI:29969"/>
        <dbReference type="ChEBI" id="CHEBI:30616"/>
        <dbReference type="ChEBI" id="CHEBI:33019"/>
        <dbReference type="ChEBI" id="CHEBI:57586"/>
        <dbReference type="ChEBI" id="CHEBI:83144"/>
        <dbReference type="ChEBI" id="CHEBI:456215"/>
        <dbReference type="EC" id="6.3.4.15"/>
    </reaction>
</comment>
<dbReference type="InterPro" id="IPR004408">
    <property type="entry name" value="Biotin_CoA_COase_ligase"/>
</dbReference>
<evidence type="ECO:0000256" key="1">
    <source>
        <dbReference type="ARBA" id="ARBA00022598"/>
    </source>
</evidence>
<dbReference type="InterPro" id="IPR004143">
    <property type="entry name" value="BPL_LPL_catalytic"/>
</dbReference>
<dbReference type="CDD" id="cd16442">
    <property type="entry name" value="BPL"/>
    <property type="match status" value="1"/>
</dbReference>
<dbReference type="Gene3D" id="2.30.30.100">
    <property type="match status" value="1"/>
</dbReference>
<comment type="caution">
    <text evidence="6">The sequence shown here is derived from an EMBL/GenBank/DDBJ whole genome shotgun (WGS) entry which is preliminary data.</text>
</comment>
<feature type="domain" description="BPL/LPL catalytic" evidence="5">
    <location>
        <begin position="19"/>
        <end position="195"/>
    </location>
</feature>
<dbReference type="PROSITE" id="PS51733">
    <property type="entry name" value="BPL_LPL_CATALYTIC"/>
    <property type="match status" value="1"/>
</dbReference>
<organism evidence="6 7">
    <name type="scientific">Mesosutterella porci</name>
    <dbReference type="NCBI Taxonomy" id="2915351"/>
    <lineage>
        <taxon>Bacteria</taxon>
        <taxon>Pseudomonadati</taxon>
        <taxon>Pseudomonadota</taxon>
        <taxon>Betaproteobacteria</taxon>
        <taxon>Burkholderiales</taxon>
        <taxon>Sutterellaceae</taxon>
        <taxon>Mesosutterella</taxon>
    </lineage>
</organism>